<dbReference type="InterPro" id="IPR036053">
    <property type="entry name" value="PABP-dom"/>
</dbReference>
<dbReference type="GO" id="GO:0003723">
    <property type="term" value="F:RNA binding"/>
    <property type="evidence" value="ECO:0007669"/>
    <property type="project" value="InterPro"/>
</dbReference>
<dbReference type="Proteomes" id="UP001497644">
    <property type="component" value="Chromosome 5"/>
</dbReference>
<protein>
    <recommendedName>
        <fullName evidence="1">PABC domain-containing protein</fullName>
    </recommendedName>
</protein>
<dbReference type="AlphaFoldDB" id="A0AAV2NYX4"/>
<reference evidence="2" key="1">
    <citation type="submission" date="2024-04" db="EMBL/GenBank/DDBJ databases">
        <authorList>
            <consortium name="Molecular Ecology Group"/>
        </authorList>
    </citation>
    <scope>NUCLEOTIDE SEQUENCE</scope>
</reference>
<feature type="domain" description="PABC" evidence="1">
    <location>
        <begin position="1"/>
        <end position="77"/>
    </location>
</feature>
<organism evidence="2 3">
    <name type="scientific">Lasius platythorax</name>
    <dbReference type="NCBI Taxonomy" id="488582"/>
    <lineage>
        <taxon>Eukaryota</taxon>
        <taxon>Metazoa</taxon>
        <taxon>Ecdysozoa</taxon>
        <taxon>Arthropoda</taxon>
        <taxon>Hexapoda</taxon>
        <taxon>Insecta</taxon>
        <taxon>Pterygota</taxon>
        <taxon>Neoptera</taxon>
        <taxon>Endopterygota</taxon>
        <taxon>Hymenoptera</taxon>
        <taxon>Apocrita</taxon>
        <taxon>Aculeata</taxon>
        <taxon>Formicoidea</taxon>
        <taxon>Formicidae</taxon>
        <taxon>Formicinae</taxon>
        <taxon>Lasius</taxon>
        <taxon>Lasius</taxon>
    </lineage>
</organism>
<keyword evidence="3" id="KW-1185">Reference proteome</keyword>
<accession>A0AAV2NYX4</accession>
<evidence type="ECO:0000313" key="2">
    <source>
        <dbReference type="EMBL" id="CAL1684694.1"/>
    </source>
</evidence>
<proteinExistence type="predicted"/>
<dbReference type="InterPro" id="IPR002004">
    <property type="entry name" value="PABP_HYD_C"/>
</dbReference>
<dbReference type="Gene3D" id="1.10.1900.10">
    <property type="entry name" value="c-terminal domain of poly(a) binding protein"/>
    <property type="match status" value="1"/>
</dbReference>
<evidence type="ECO:0000259" key="1">
    <source>
        <dbReference type="PROSITE" id="PS51309"/>
    </source>
</evidence>
<dbReference type="PROSITE" id="PS51309">
    <property type="entry name" value="PABC"/>
    <property type="match status" value="1"/>
</dbReference>
<evidence type="ECO:0000313" key="3">
    <source>
        <dbReference type="Proteomes" id="UP001497644"/>
    </source>
</evidence>
<dbReference type="EMBL" id="OZ034828">
    <property type="protein sequence ID" value="CAL1684694.1"/>
    <property type="molecule type" value="Genomic_DNA"/>
</dbReference>
<dbReference type="SUPFAM" id="SSF63570">
    <property type="entry name" value="PABC (PABP) domain"/>
    <property type="match status" value="1"/>
</dbReference>
<sequence>MPTVAMLAPLSPDEQRQVLKEHLLPILKYIYPLHCYDIINLLLDINGIDEWISIIKHIFHSRSNGKEAIALLEAYHKKEKLGKCKHVELSFASMTNEMEAL</sequence>
<name>A0AAV2NYX4_9HYME</name>
<gene>
    <name evidence="2" type="ORF">LPLAT_LOCUS10269</name>
</gene>